<gene>
    <name evidence="2" type="ORF">L0P92_01580</name>
</gene>
<organism evidence="2 3">
    <name type="scientific">Streptomyces muensis</name>
    <dbReference type="NCBI Taxonomy" id="1077944"/>
    <lineage>
        <taxon>Bacteria</taxon>
        <taxon>Bacillati</taxon>
        <taxon>Actinomycetota</taxon>
        <taxon>Actinomycetes</taxon>
        <taxon>Kitasatosporales</taxon>
        <taxon>Streptomycetaceae</taxon>
        <taxon>Streptomyces</taxon>
    </lineage>
</organism>
<sequence>MKAVQAQEAARLAERAGVRRDDGSRGRRARRAWRRLVNACEAGDAAAQEAVRTAELTDADVLDLLAAAPAEPADRAAYLVLIGQKAQYRALDPDGALLALAYRAATSETRERLRTLLAVDGDTEVIRVVVTGEQRDRLAEMSYDELDYLGHQLAEHHRWDELRDLVRDLPLAKAAAAARLLPAGERGTGAAKLLASASVPSPAQLRALVERLPRLRLVRHDVTASFEGASFSPDTTELALRYRPLKRIRIRELRVDTLRIGTGSVTRAFTGNVLTDRDIGDSVLHLGDEILVRLKTSKDLHRIVRVTPDDEAVGPPTPLSVMRRASGGAVMISPEGLAFVDRAARDLRLRPMPRFGARATHRPPDHSELSGGLTTLPADRLVAFCSGNQVFVANEDGDLLHVMPIPWESPRFGPALSFMSPNSLAVHHRTSSPDEQPTRIWEFPPHGPPRLTGHHRGPIRKRWPLEEWRGHVLDDAFAARVHSAEGRWIDPDVPWLQRRPEDHVGRTLRRLLAVSPGQDMFVTSLDASPGGFEVHSPHLPSARELLELPLRHATPADVRRLRDLRNRIGAADVQQALDLLSTCLTDRFGSDIALGATGSGPSGGPHDIALGEDGRQ</sequence>
<dbReference type="RefSeq" id="WP_234760548.1">
    <property type="nucleotide sequence ID" value="NZ_JAKEIP010000003.1"/>
</dbReference>
<dbReference type="EMBL" id="JAKEIP010000003">
    <property type="protein sequence ID" value="MCF1592263.1"/>
    <property type="molecule type" value="Genomic_DNA"/>
</dbReference>
<evidence type="ECO:0000256" key="1">
    <source>
        <dbReference type="SAM" id="MobiDB-lite"/>
    </source>
</evidence>
<evidence type="ECO:0000313" key="3">
    <source>
        <dbReference type="Proteomes" id="UP001139384"/>
    </source>
</evidence>
<evidence type="ECO:0000313" key="2">
    <source>
        <dbReference type="EMBL" id="MCF1592263.1"/>
    </source>
</evidence>
<comment type="caution">
    <text evidence="2">The sequence shown here is derived from an EMBL/GenBank/DDBJ whole genome shotgun (WGS) entry which is preliminary data.</text>
</comment>
<keyword evidence="3" id="KW-1185">Reference proteome</keyword>
<dbReference type="AlphaFoldDB" id="A0A9X1PV42"/>
<dbReference type="Proteomes" id="UP001139384">
    <property type="component" value="Unassembled WGS sequence"/>
</dbReference>
<name>A0A9X1PV42_STRM4</name>
<proteinExistence type="predicted"/>
<reference evidence="2" key="1">
    <citation type="submission" date="2022-01" db="EMBL/GenBank/DDBJ databases">
        <title>Draft Genome Sequences of Seven Type Strains of the Genus Streptomyces.</title>
        <authorList>
            <person name="Aziz S."/>
            <person name="Coretto E."/>
            <person name="Chronakova A."/>
            <person name="Sproer C."/>
            <person name="Huber K."/>
            <person name="Nouioui I."/>
            <person name="Gross H."/>
        </authorList>
    </citation>
    <scope>NUCLEOTIDE SEQUENCE</scope>
    <source>
        <strain evidence="2">DSM 103493</strain>
    </source>
</reference>
<accession>A0A9X1PV42</accession>
<protein>
    <submittedName>
        <fullName evidence="2">Uncharacterized protein</fullName>
    </submittedName>
</protein>
<feature type="region of interest" description="Disordered" evidence="1">
    <location>
        <begin position="595"/>
        <end position="616"/>
    </location>
</feature>